<comment type="caution">
    <text evidence="2">The sequence shown here is derived from an EMBL/GenBank/DDBJ whole genome shotgun (WGS) entry which is preliminary data.</text>
</comment>
<evidence type="ECO:0000259" key="1">
    <source>
        <dbReference type="Pfam" id="PF19569"/>
    </source>
</evidence>
<protein>
    <submittedName>
        <fullName evidence="2">SRPBCC domain-containing protein</fullName>
    </submittedName>
</protein>
<dbReference type="Pfam" id="PF19569">
    <property type="entry name" value="START_2"/>
    <property type="match status" value="1"/>
</dbReference>
<dbReference type="Proteomes" id="UP000265926">
    <property type="component" value="Unassembled WGS sequence"/>
</dbReference>
<organism evidence="2 3">
    <name type="scientific">Maribellus luteus</name>
    <dbReference type="NCBI Taxonomy" id="2305463"/>
    <lineage>
        <taxon>Bacteria</taxon>
        <taxon>Pseudomonadati</taxon>
        <taxon>Bacteroidota</taxon>
        <taxon>Bacteroidia</taxon>
        <taxon>Marinilabiliales</taxon>
        <taxon>Prolixibacteraceae</taxon>
        <taxon>Maribellus</taxon>
    </lineage>
</organism>
<dbReference type="OrthoDB" id="667567at2"/>
<dbReference type="RefSeq" id="WP_119440324.1">
    <property type="nucleotide sequence ID" value="NZ_QWGR01000024.1"/>
</dbReference>
<evidence type="ECO:0000313" key="3">
    <source>
        <dbReference type="Proteomes" id="UP000265926"/>
    </source>
</evidence>
<reference evidence="2 3" key="1">
    <citation type="submission" date="2018-08" db="EMBL/GenBank/DDBJ databases">
        <title>Pallidiluteibacterium maritimus gen. nov., sp. nov., isolated from coastal sediment.</title>
        <authorList>
            <person name="Zhou L.Y."/>
        </authorList>
    </citation>
    <scope>NUCLEOTIDE SEQUENCE [LARGE SCALE GENOMIC DNA]</scope>
    <source>
        <strain evidence="2 3">XSD2</strain>
    </source>
</reference>
<dbReference type="AlphaFoldDB" id="A0A399SU81"/>
<dbReference type="Gene3D" id="3.30.530.20">
    <property type="match status" value="1"/>
</dbReference>
<keyword evidence="3" id="KW-1185">Reference proteome</keyword>
<proteinExistence type="predicted"/>
<evidence type="ECO:0000313" key="2">
    <source>
        <dbReference type="EMBL" id="RIJ45515.1"/>
    </source>
</evidence>
<dbReference type="InterPro" id="IPR045736">
    <property type="entry name" value="START_2"/>
</dbReference>
<name>A0A399SU81_9BACT</name>
<dbReference type="EMBL" id="QWGR01000024">
    <property type="protein sequence ID" value="RIJ45515.1"/>
    <property type="molecule type" value="Genomic_DNA"/>
</dbReference>
<feature type="domain" description="START-like" evidence="1">
    <location>
        <begin position="1"/>
        <end position="125"/>
    </location>
</feature>
<dbReference type="InterPro" id="IPR023393">
    <property type="entry name" value="START-like_dom_sf"/>
</dbReference>
<gene>
    <name evidence="2" type="ORF">D1614_22720</name>
</gene>
<dbReference type="SUPFAM" id="SSF55961">
    <property type="entry name" value="Bet v1-like"/>
    <property type="match status" value="1"/>
</dbReference>
<accession>A0A399SU81</accession>
<sequence>MPDKTKIQIEFLINCSPKVLYNRLSTASGLSEWFADDVRIKGKKFTFIWDKTEQTAEMTLQKENRLVRFSWVDEEEGTYFEFRITQDELTGDVSLLITDFAEEGEEEETKNLWETQVSDLKHLVGS</sequence>